<dbReference type="Gene3D" id="1.10.10.10">
    <property type="entry name" value="Winged helix-like DNA-binding domain superfamily/Winged helix DNA-binding domain"/>
    <property type="match status" value="1"/>
</dbReference>
<evidence type="ECO:0000256" key="3">
    <source>
        <dbReference type="ARBA" id="ARBA00023082"/>
    </source>
</evidence>
<keyword evidence="3" id="KW-0731">Sigma factor</keyword>
<evidence type="ECO:0000313" key="8">
    <source>
        <dbReference type="Proteomes" id="UP000559182"/>
    </source>
</evidence>
<dbReference type="InterPro" id="IPR013325">
    <property type="entry name" value="RNA_pol_sigma_r2"/>
</dbReference>
<protein>
    <submittedName>
        <fullName evidence="7">RNA polymerase sigma factor (Sigma-70 family)</fullName>
    </submittedName>
</protein>
<reference evidence="7 8" key="1">
    <citation type="submission" date="2020-08" db="EMBL/GenBank/DDBJ databases">
        <title>Sequencing the genomes of 1000 actinobacteria strains.</title>
        <authorList>
            <person name="Klenk H.-P."/>
        </authorList>
    </citation>
    <scope>NUCLEOTIDE SEQUENCE [LARGE SCALE GENOMIC DNA]</scope>
    <source>
        <strain evidence="7 8">DSM 105369</strain>
    </source>
</reference>
<keyword evidence="5" id="KW-0804">Transcription</keyword>
<dbReference type="InterPro" id="IPR036388">
    <property type="entry name" value="WH-like_DNA-bd_sf"/>
</dbReference>
<keyword evidence="8" id="KW-1185">Reference proteome</keyword>
<dbReference type="InterPro" id="IPR007627">
    <property type="entry name" value="RNA_pol_sigma70_r2"/>
</dbReference>
<sequence length="209" mass="22877">MPALTRLGNKPPDVSPGDLVAGCAAGEQACWDELMRRYGRLVYGVARRYRLTSAECDDVAQATWLRLVQRITTLRNPDSVGDWLATVARNESLRVITRERRAIPMAEPIEAMAVATTGDPERAALVRSELAVLRVAMEQLSSRDQHLLRLVLRDPAPTYQQISDETGIPVASIGPTRTRCLRKLRAAMSELGVERPSACPVQATAGSST</sequence>
<dbReference type="Pfam" id="PF04542">
    <property type="entry name" value="Sigma70_r2"/>
    <property type="match status" value="1"/>
</dbReference>
<dbReference type="Gene3D" id="1.10.1740.10">
    <property type="match status" value="1"/>
</dbReference>
<dbReference type="PANTHER" id="PTHR43133">
    <property type="entry name" value="RNA POLYMERASE ECF-TYPE SIGMA FACTO"/>
    <property type="match status" value="1"/>
</dbReference>
<gene>
    <name evidence="7" type="ORF">FHU39_003257</name>
</gene>
<dbReference type="NCBIfam" id="TIGR02937">
    <property type="entry name" value="sigma70-ECF"/>
    <property type="match status" value="1"/>
</dbReference>
<evidence type="ECO:0000256" key="4">
    <source>
        <dbReference type="ARBA" id="ARBA00023125"/>
    </source>
</evidence>
<keyword evidence="2" id="KW-0805">Transcription regulation</keyword>
<evidence type="ECO:0000259" key="6">
    <source>
        <dbReference type="Pfam" id="PF04542"/>
    </source>
</evidence>
<comment type="similarity">
    <text evidence="1">Belongs to the sigma-70 factor family. ECF subfamily.</text>
</comment>
<dbReference type="Proteomes" id="UP000559182">
    <property type="component" value="Unassembled WGS sequence"/>
</dbReference>
<organism evidence="7 8">
    <name type="scientific">Flexivirga oryzae</name>
    <dbReference type="NCBI Taxonomy" id="1794944"/>
    <lineage>
        <taxon>Bacteria</taxon>
        <taxon>Bacillati</taxon>
        <taxon>Actinomycetota</taxon>
        <taxon>Actinomycetes</taxon>
        <taxon>Micrococcales</taxon>
        <taxon>Dermacoccaceae</taxon>
        <taxon>Flexivirga</taxon>
    </lineage>
</organism>
<dbReference type="InterPro" id="IPR014284">
    <property type="entry name" value="RNA_pol_sigma-70_dom"/>
</dbReference>
<dbReference type="GO" id="GO:0003677">
    <property type="term" value="F:DNA binding"/>
    <property type="evidence" value="ECO:0007669"/>
    <property type="project" value="UniProtKB-KW"/>
</dbReference>
<dbReference type="InterPro" id="IPR013324">
    <property type="entry name" value="RNA_pol_sigma_r3/r4-like"/>
</dbReference>
<dbReference type="InterPro" id="IPR039425">
    <property type="entry name" value="RNA_pol_sigma-70-like"/>
</dbReference>
<dbReference type="RefSeq" id="WP_183321577.1">
    <property type="nucleotide sequence ID" value="NZ_JACHVQ010000002.1"/>
</dbReference>
<dbReference type="EMBL" id="JACHVQ010000002">
    <property type="protein sequence ID" value="MBB2893239.1"/>
    <property type="molecule type" value="Genomic_DNA"/>
</dbReference>
<name>A0A839N8V7_9MICO</name>
<evidence type="ECO:0000256" key="5">
    <source>
        <dbReference type="ARBA" id="ARBA00023163"/>
    </source>
</evidence>
<comment type="caution">
    <text evidence="7">The sequence shown here is derived from an EMBL/GenBank/DDBJ whole genome shotgun (WGS) entry which is preliminary data.</text>
</comment>
<evidence type="ECO:0000256" key="2">
    <source>
        <dbReference type="ARBA" id="ARBA00023015"/>
    </source>
</evidence>
<evidence type="ECO:0000256" key="1">
    <source>
        <dbReference type="ARBA" id="ARBA00010641"/>
    </source>
</evidence>
<feature type="domain" description="RNA polymerase sigma-70 region 2" evidence="6">
    <location>
        <begin position="34"/>
        <end position="101"/>
    </location>
</feature>
<accession>A0A839N8V7</accession>
<dbReference type="GO" id="GO:0016987">
    <property type="term" value="F:sigma factor activity"/>
    <property type="evidence" value="ECO:0007669"/>
    <property type="project" value="UniProtKB-KW"/>
</dbReference>
<dbReference type="SUPFAM" id="SSF88946">
    <property type="entry name" value="Sigma2 domain of RNA polymerase sigma factors"/>
    <property type="match status" value="1"/>
</dbReference>
<proteinExistence type="inferred from homology"/>
<dbReference type="PANTHER" id="PTHR43133:SF8">
    <property type="entry name" value="RNA POLYMERASE SIGMA FACTOR HI_1459-RELATED"/>
    <property type="match status" value="1"/>
</dbReference>
<evidence type="ECO:0000313" key="7">
    <source>
        <dbReference type="EMBL" id="MBB2893239.1"/>
    </source>
</evidence>
<dbReference type="GO" id="GO:0006352">
    <property type="term" value="P:DNA-templated transcription initiation"/>
    <property type="evidence" value="ECO:0007669"/>
    <property type="project" value="InterPro"/>
</dbReference>
<dbReference type="AlphaFoldDB" id="A0A839N8V7"/>
<keyword evidence="4" id="KW-0238">DNA-binding</keyword>
<dbReference type="SUPFAM" id="SSF88659">
    <property type="entry name" value="Sigma3 and sigma4 domains of RNA polymerase sigma factors"/>
    <property type="match status" value="1"/>
</dbReference>